<feature type="transmembrane region" description="Helical" evidence="6">
    <location>
        <begin position="179"/>
        <end position="201"/>
    </location>
</feature>
<dbReference type="PANTHER" id="PTHR34820">
    <property type="entry name" value="INNER MEMBRANE PROTEIN YEBZ"/>
    <property type="match status" value="1"/>
</dbReference>
<evidence type="ECO:0000256" key="2">
    <source>
        <dbReference type="ARBA" id="ARBA00022475"/>
    </source>
</evidence>
<feature type="transmembrane region" description="Helical" evidence="6">
    <location>
        <begin position="143"/>
        <end position="167"/>
    </location>
</feature>
<feature type="domain" description="Copper resistance protein D" evidence="7">
    <location>
        <begin position="176"/>
        <end position="237"/>
    </location>
</feature>
<dbReference type="InterPro" id="IPR008457">
    <property type="entry name" value="Cu-R_CopD_dom"/>
</dbReference>
<dbReference type="InterPro" id="IPR032694">
    <property type="entry name" value="CopC/D"/>
</dbReference>
<evidence type="ECO:0000256" key="1">
    <source>
        <dbReference type="ARBA" id="ARBA00004651"/>
    </source>
</evidence>
<proteinExistence type="predicted"/>
<accession>W4RTV7</accession>
<comment type="caution">
    <text evidence="8">The sequence shown here is derived from an EMBL/GenBank/DDBJ whole genome shotgun (WGS) entry which is preliminary data.</text>
</comment>
<protein>
    <recommendedName>
        <fullName evidence="7">Copper resistance protein D domain-containing protein</fullName>
    </recommendedName>
</protein>
<evidence type="ECO:0000256" key="6">
    <source>
        <dbReference type="SAM" id="Phobius"/>
    </source>
</evidence>
<evidence type="ECO:0000313" key="8">
    <source>
        <dbReference type="EMBL" id="GAE47074.1"/>
    </source>
</evidence>
<organism evidence="8 9">
    <name type="scientific">Mesobacillus boroniphilus JCM 21738</name>
    <dbReference type="NCBI Taxonomy" id="1294265"/>
    <lineage>
        <taxon>Bacteria</taxon>
        <taxon>Bacillati</taxon>
        <taxon>Bacillota</taxon>
        <taxon>Bacilli</taxon>
        <taxon>Bacillales</taxon>
        <taxon>Bacillaceae</taxon>
        <taxon>Mesobacillus</taxon>
    </lineage>
</organism>
<evidence type="ECO:0000256" key="4">
    <source>
        <dbReference type="ARBA" id="ARBA00022989"/>
    </source>
</evidence>
<keyword evidence="5 6" id="KW-0472">Membrane</keyword>
<evidence type="ECO:0000313" key="9">
    <source>
        <dbReference type="Proteomes" id="UP000018949"/>
    </source>
</evidence>
<feature type="transmembrane region" description="Helical" evidence="6">
    <location>
        <begin position="221"/>
        <end position="241"/>
    </location>
</feature>
<dbReference type="Pfam" id="PF05425">
    <property type="entry name" value="CopD"/>
    <property type="match status" value="1"/>
</dbReference>
<feature type="transmembrane region" description="Helical" evidence="6">
    <location>
        <begin position="87"/>
        <end position="105"/>
    </location>
</feature>
<feature type="transmembrane region" description="Helical" evidence="6">
    <location>
        <begin position="41"/>
        <end position="67"/>
    </location>
</feature>
<keyword evidence="2" id="KW-1003">Cell membrane</keyword>
<sequence>MIMITIISETLLYLCFSLLMGAFLLSLVPHSYKPEIRIPKGILMSATGGIALFSFIPVLSLILHLYHDLGFLTTFQSVLYTFEVGKVWILTFILANLLFIYIVWIDYRKRTIYALIGLAFTFLLILALGWSSHASSLDQSKGFLIHSAHFTAVSVWVGVLIVVSWFSTNQSNWLSFLRWFRPLAMIGFAATILTGLILMSFVVEFKEYPTSWSISYGQALLLKHLLILPLMLMPLLIVFSFEKSCWWNHRIIQSHGQERKAS</sequence>
<keyword evidence="9" id="KW-1185">Reference proteome</keyword>
<dbReference type="PANTHER" id="PTHR34820:SF4">
    <property type="entry name" value="INNER MEMBRANE PROTEIN YEBZ"/>
    <property type="match status" value="1"/>
</dbReference>
<evidence type="ECO:0000256" key="3">
    <source>
        <dbReference type="ARBA" id="ARBA00022692"/>
    </source>
</evidence>
<dbReference type="eggNOG" id="COG1276">
    <property type="taxonomic scope" value="Bacteria"/>
</dbReference>
<feature type="transmembrane region" description="Helical" evidence="6">
    <location>
        <begin position="6"/>
        <end position="29"/>
    </location>
</feature>
<gene>
    <name evidence="8" type="ORF">JCM21738_4018</name>
</gene>
<feature type="transmembrane region" description="Helical" evidence="6">
    <location>
        <begin position="112"/>
        <end position="131"/>
    </location>
</feature>
<dbReference type="Proteomes" id="UP000018949">
    <property type="component" value="Unassembled WGS sequence"/>
</dbReference>
<evidence type="ECO:0000259" key="7">
    <source>
        <dbReference type="Pfam" id="PF05425"/>
    </source>
</evidence>
<dbReference type="AlphaFoldDB" id="W4RTV7"/>
<dbReference type="GO" id="GO:0005886">
    <property type="term" value="C:plasma membrane"/>
    <property type="evidence" value="ECO:0007669"/>
    <property type="project" value="UniProtKB-SubCell"/>
</dbReference>
<dbReference type="EMBL" id="BAUW01000062">
    <property type="protein sequence ID" value="GAE47074.1"/>
    <property type="molecule type" value="Genomic_DNA"/>
</dbReference>
<dbReference type="GO" id="GO:0006825">
    <property type="term" value="P:copper ion transport"/>
    <property type="evidence" value="ECO:0007669"/>
    <property type="project" value="InterPro"/>
</dbReference>
<reference evidence="8 9" key="1">
    <citation type="submission" date="2013-12" db="EMBL/GenBank/DDBJ databases">
        <title>NBRP : Genome information of microbial organism related human and environment.</title>
        <authorList>
            <person name="Hattori M."/>
            <person name="Oshima K."/>
            <person name="Inaba H."/>
            <person name="Suda W."/>
            <person name="Sakamoto M."/>
            <person name="Iino T."/>
            <person name="Kitahara M."/>
            <person name="Oshida Y."/>
            <person name="Iida T."/>
            <person name="Kudo T."/>
            <person name="Itoh T."/>
            <person name="Ahmed I."/>
            <person name="Ohkuma M."/>
        </authorList>
    </citation>
    <scope>NUCLEOTIDE SEQUENCE [LARGE SCALE GENOMIC DNA]</scope>
    <source>
        <strain evidence="8 9">JCM 21738</strain>
    </source>
</reference>
<name>W4RTV7_9BACI</name>
<comment type="subcellular location">
    <subcellularLocation>
        <location evidence="1">Cell membrane</location>
        <topology evidence="1">Multi-pass membrane protein</topology>
    </subcellularLocation>
</comment>
<evidence type="ECO:0000256" key="5">
    <source>
        <dbReference type="ARBA" id="ARBA00023136"/>
    </source>
</evidence>
<keyword evidence="4 6" id="KW-1133">Transmembrane helix</keyword>
<keyword evidence="3 6" id="KW-0812">Transmembrane</keyword>